<reference evidence="1" key="1">
    <citation type="submission" date="2020-03" db="EMBL/GenBank/DDBJ databases">
        <title>The deep terrestrial virosphere.</title>
        <authorList>
            <person name="Holmfeldt K."/>
            <person name="Nilsson E."/>
            <person name="Simone D."/>
            <person name="Lopez-Fernandez M."/>
            <person name="Wu X."/>
            <person name="de Brujin I."/>
            <person name="Lundin D."/>
            <person name="Andersson A."/>
            <person name="Bertilsson S."/>
            <person name="Dopson M."/>
        </authorList>
    </citation>
    <scope>NUCLEOTIDE SEQUENCE</scope>
    <source>
        <strain evidence="3">MM415A00288</strain>
        <strain evidence="2">MM415B00385</strain>
        <strain evidence="1">TM448A01538</strain>
        <strain evidence="4">TM448B01270</strain>
    </source>
</reference>
<evidence type="ECO:0000313" key="4">
    <source>
        <dbReference type="EMBL" id="QJH98349.1"/>
    </source>
</evidence>
<dbReference type="EMBL" id="MT142510">
    <property type="protein sequence ID" value="QJA83392.1"/>
    <property type="molecule type" value="Genomic_DNA"/>
</dbReference>
<proteinExistence type="predicted"/>
<organism evidence="1">
    <name type="scientific">viral metagenome</name>
    <dbReference type="NCBI Taxonomy" id="1070528"/>
    <lineage>
        <taxon>unclassified sequences</taxon>
        <taxon>metagenomes</taxon>
        <taxon>organismal metagenomes</taxon>
    </lineage>
</organism>
<dbReference type="EMBL" id="MT144728">
    <property type="protein sequence ID" value="QJH98349.1"/>
    <property type="molecule type" value="Genomic_DNA"/>
</dbReference>
<gene>
    <name evidence="3" type="ORF">MM415A00288_0012</name>
    <name evidence="2" type="ORF">MM415B00385_0016</name>
    <name evidence="1" type="ORF">TM448A01538_0006</name>
    <name evidence="4" type="ORF">TM448B01270_0015</name>
</gene>
<evidence type="ECO:0000313" key="1">
    <source>
        <dbReference type="EMBL" id="QJA49936.1"/>
    </source>
</evidence>
<name>A0A6H1ZPT0_9ZZZZ</name>
<sequence>MVQKKPAQLIAKKKVNFTDVQVRIHNKAYNFKQAIVVSIKDLFPYIDKIRKEAKDAHGRPNWQKFDYLPLIAFVDPDEKEEVVFQKEKDLPSEPTEIKTKSGTLIAKITE</sequence>
<dbReference type="EMBL" id="MT141541">
    <property type="protein sequence ID" value="QJA65578.1"/>
    <property type="molecule type" value="Genomic_DNA"/>
</dbReference>
<protein>
    <submittedName>
        <fullName evidence="1">Uncharacterized protein</fullName>
    </submittedName>
</protein>
<dbReference type="EMBL" id="MT144164">
    <property type="protein sequence ID" value="QJA49936.1"/>
    <property type="molecule type" value="Genomic_DNA"/>
</dbReference>
<accession>A0A6H1ZPT0</accession>
<evidence type="ECO:0000313" key="3">
    <source>
        <dbReference type="EMBL" id="QJA83392.1"/>
    </source>
</evidence>
<dbReference type="AlphaFoldDB" id="A0A6H1ZPT0"/>
<evidence type="ECO:0000313" key="2">
    <source>
        <dbReference type="EMBL" id="QJA65578.1"/>
    </source>
</evidence>